<evidence type="ECO:0000313" key="4">
    <source>
        <dbReference type="Proteomes" id="UP001108029"/>
    </source>
</evidence>
<evidence type="ECO:0000259" key="2">
    <source>
        <dbReference type="Pfam" id="PF00561"/>
    </source>
</evidence>
<keyword evidence="1 3" id="KW-0378">Hydrolase</keyword>
<dbReference type="AlphaFoldDB" id="A0A9Q3VXQ3"/>
<dbReference type="PANTHER" id="PTHR43798:SF31">
    <property type="entry name" value="AB HYDROLASE SUPERFAMILY PROTEIN YCLE"/>
    <property type="match status" value="1"/>
</dbReference>
<protein>
    <submittedName>
        <fullName evidence="3">Alpha/beta hydrolase</fullName>
    </submittedName>
</protein>
<dbReference type="SUPFAM" id="SSF53474">
    <property type="entry name" value="alpha/beta-Hydrolases"/>
    <property type="match status" value="1"/>
</dbReference>
<dbReference type="PANTHER" id="PTHR43798">
    <property type="entry name" value="MONOACYLGLYCEROL LIPASE"/>
    <property type="match status" value="1"/>
</dbReference>
<name>A0A9Q3VXQ3_9ACTN</name>
<dbReference type="RefSeq" id="WP_232653757.1">
    <property type="nucleotide sequence ID" value="NZ_JAJSBI010000027.1"/>
</dbReference>
<dbReference type="InterPro" id="IPR000639">
    <property type="entry name" value="Epox_hydrolase-like"/>
</dbReference>
<comment type="caution">
    <text evidence="3">The sequence shown here is derived from an EMBL/GenBank/DDBJ whole genome shotgun (WGS) entry which is preliminary data.</text>
</comment>
<dbReference type="PRINTS" id="PR00412">
    <property type="entry name" value="EPOXHYDRLASE"/>
</dbReference>
<dbReference type="Pfam" id="PF00561">
    <property type="entry name" value="Abhydrolase_1"/>
    <property type="match status" value="1"/>
</dbReference>
<dbReference type="EMBL" id="JAJSBI010000027">
    <property type="protein sequence ID" value="MCD9879261.1"/>
    <property type="molecule type" value="Genomic_DNA"/>
</dbReference>
<dbReference type="GO" id="GO:0016020">
    <property type="term" value="C:membrane"/>
    <property type="evidence" value="ECO:0007669"/>
    <property type="project" value="TreeGrafter"/>
</dbReference>
<sequence length="271" mass="29819">MNGASNVRLFPSSDGDLAYLDTGSGDLVVLLHSGYVDHRVWNDQIPALAARYRVIAPDVRGHGSSANATEPFRWADDLAGLLRHLDAGPAVLVGLSMGGVIATDTVLEYPELVRAVVTCGAATGDFQYTDDWTRQIQAEYARTLGAGDIDGWLDVFVRVVPGPYRSADDVDPDISRRLKEMAFNSISKHTPGEKDWFVRVTDSWFRLPKIDVPVLAVNGTLEPPELLDAAERLARAVPDGRARTVEDTAHYLNMEKPEVFDEILLEFLETL</sequence>
<dbReference type="InterPro" id="IPR050266">
    <property type="entry name" value="AB_hydrolase_sf"/>
</dbReference>
<reference evidence="3" key="1">
    <citation type="submission" date="2021-12" db="EMBL/GenBank/DDBJ databases">
        <authorList>
            <person name="Lee J.-H."/>
            <person name="Kim S.-B."/>
        </authorList>
    </citation>
    <scope>NUCLEOTIDE SEQUENCE</scope>
    <source>
        <strain evidence="3">NR30</strain>
    </source>
</reference>
<organism evidence="3 4">
    <name type="scientific">Streptomyces guryensis</name>
    <dbReference type="NCBI Taxonomy" id="2886947"/>
    <lineage>
        <taxon>Bacteria</taxon>
        <taxon>Bacillati</taxon>
        <taxon>Actinomycetota</taxon>
        <taxon>Actinomycetes</taxon>
        <taxon>Kitasatosporales</taxon>
        <taxon>Streptomycetaceae</taxon>
        <taxon>Streptomyces</taxon>
    </lineage>
</organism>
<dbReference type="Gene3D" id="3.40.50.1820">
    <property type="entry name" value="alpha/beta hydrolase"/>
    <property type="match status" value="1"/>
</dbReference>
<dbReference type="InterPro" id="IPR029058">
    <property type="entry name" value="AB_hydrolase_fold"/>
</dbReference>
<feature type="domain" description="AB hydrolase-1" evidence="2">
    <location>
        <begin position="27"/>
        <end position="257"/>
    </location>
</feature>
<accession>A0A9Q3VXQ3</accession>
<dbReference type="GO" id="GO:0016787">
    <property type="term" value="F:hydrolase activity"/>
    <property type="evidence" value="ECO:0007669"/>
    <property type="project" value="UniProtKB-KW"/>
</dbReference>
<proteinExistence type="predicted"/>
<evidence type="ECO:0000313" key="3">
    <source>
        <dbReference type="EMBL" id="MCD9879261.1"/>
    </source>
</evidence>
<dbReference type="Proteomes" id="UP001108029">
    <property type="component" value="Unassembled WGS sequence"/>
</dbReference>
<gene>
    <name evidence="3" type="ORF">LJ657_37815</name>
</gene>
<dbReference type="PRINTS" id="PR00111">
    <property type="entry name" value="ABHYDROLASE"/>
</dbReference>
<keyword evidence="4" id="KW-1185">Reference proteome</keyword>
<dbReference type="InterPro" id="IPR000073">
    <property type="entry name" value="AB_hydrolase_1"/>
</dbReference>
<evidence type="ECO:0000256" key="1">
    <source>
        <dbReference type="ARBA" id="ARBA00022801"/>
    </source>
</evidence>